<evidence type="ECO:0000256" key="2">
    <source>
        <dbReference type="ARBA" id="ARBA00022801"/>
    </source>
</evidence>
<reference evidence="5 6" key="1">
    <citation type="submission" date="2019-08" db="EMBL/GenBank/DDBJ databases">
        <authorList>
            <person name="Alioto T."/>
            <person name="Alioto T."/>
            <person name="Gomez Garrido J."/>
        </authorList>
    </citation>
    <scope>NUCLEOTIDE SEQUENCE [LARGE SCALE GENOMIC DNA]</scope>
</reference>
<evidence type="ECO:0000256" key="1">
    <source>
        <dbReference type="ARBA" id="ARBA00010838"/>
    </source>
</evidence>
<dbReference type="GO" id="GO:0008422">
    <property type="term" value="F:beta-glucosidase activity"/>
    <property type="evidence" value="ECO:0007669"/>
    <property type="project" value="TreeGrafter"/>
</dbReference>
<evidence type="ECO:0000256" key="4">
    <source>
        <dbReference type="RuleBase" id="RU003690"/>
    </source>
</evidence>
<comment type="similarity">
    <text evidence="1 4">Belongs to the glycosyl hydrolase 1 family.</text>
</comment>
<dbReference type="InterPro" id="IPR017853">
    <property type="entry name" value="GH"/>
</dbReference>
<keyword evidence="6" id="KW-1185">Reference proteome</keyword>
<dbReference type="GO" id="GO:0005975">
    <property type="term" value="P:carbohydrate metabolic process"/>
    <property type="evidence" value="ECO:0007669"/>
    <property type="project" value="InterPro"/>
</dbReference>
<keyword evidence="2 5" id="KW-0378">Hydrolase</keyword>
<dbReference type="SUPFAM" id="SSF51445">
    <property type="entry name" value="(Trans)glycosidases"/>
    <property type="match status" value="1"/>
</dbReference>
<evidence type="ECO:0000256" key="3">
    <source>
        <dbReference type="ARBA" id="ARBA00023295"/>
    </source>
</evidence>
<accession>A0A5E4MTV7</accession>
<dbReference type="Pfam" id="PF00232">
    <property type="entry name" value="Glyco_hydro_1"/>
    <property type="match status" value="2"/>
</dbReference>
<dbReference type="Proteomes" id="UP000325440">
    <property type="component" value="Unassembled WGS sequence"/>
</dbReference>
<dbReference type="PANTHER" id="PTHR10353:SF36">
    <property type="entry name" value="LP05116P"/>
    <property type="match status" value="1"/>
</dbReference>
<dbReference type="AlphaFoldDB" id="A0A5E4MTV7"/>
<dbReference type="OrthoDB" id="65569at2759"/>
<name>A0A5E4MTV7_9HEMI</name>
<dbReference type="EMBL" id="CABPRJ010000975">
    <property type="protein sequence ID" value="VVC33842.1"/>
    <property type="molecule type" value="Genomic_DNA"/>
</dbReference>
<evidence type="ECO:0000313" key="5">
    <source>
        <dbReference type="EMBL" id="VVC33842.1"/>
    </source>
</evidence>
<dbReference type="InterPro" id="IPR001360">
    <property type="entry name" value="Glyco_hydro_1"/>
</dbReference>
<dbReference type="PANTHER" id="PTHR10353">
    <property type="entry name" value="GLYCOSYL HYDROLASE"/>
    <property type="match status" value="1"/>
</dbReference>
<organism evidence="5 6">
    <name type="scientific">Cinara cedri</name>
    <dbReference type="NCBI Taxonomy" id="506608"/>
    <lineage>
        <taxon>Eukaryota</taxon>
        <taxon>Metazoa</taxon>
        <taxon>Ecdysozoa</taxon>
        <taxon>Arthropoda</taxon>
        <taxon>Hexapoda</taxon>
        <taxon>Insecta</taxon>
        <taxon>Pterygota</taxon>
        <taxon>Neoptera</taxon>
        <taxon>Paraneoptera</taxon>
        <taxon>Hemiptera</taxon>
        <taxon>Sternorrhyncha</taxon>
        <taxon>Aphidomorpha</taxon>
        <taxon>Aphidoidea</taxon>
        <taxon>Aphididae</taxon>
        <taxon>Lachninae</taxon>
        <taxon>Cinara</taxon>
    </lineage>
</organism>
<dbReference type="Gene3D" id="3.20.20.80">
    <property type="entry name" value="Glycosidases"/>
    <property type="match status" value="1"/>
</dbReference>
<keyword evidence="3" id="KW-0326">Glycosidase</keyword>
<evidence type="ECO:0000313" key="6">
    <source>
        <dbReference type="Proteomes" id="UP000325440"/>
    </source>
</evidence>
<sequence>MVDSFQAFKFPLDYFKCKYKQFPEQFMLGTGSSAYQIEGAWKDEGKSESIWDRVVHTKQELFVNYPNSEDSILNNASKGISSNGRVIYKHSHAIITGDIACNSYYKMDEDINLLKELGVQSYRFSLSWTRILPNGEESYVNPAGVQYYNRLIDKLLENNITPIVTIYHWDLPQSIQDLGGWCNKYIIEFFTRYVRFVFRTFGDRVKYWITINEPYVVSESYGNSNVGAPALSVNGFGDYLAIHHTILAHASAYHLYNQEFRKSQKGEIGISLNMEWHYPKNLVSLEDRSAAHRARMWQFGIFAHPLFFGDYPKEVKQRVKLINQLKGITISRLLHFSENEKSLIKDIINSQFPNVFSVSNGRRQYTALVNHSTD</sequence>
<protein>
    <submittedName>
        <fullName evidence="5">Glycoside hydrolase family 1,Glycoside hydrolase superfamily</fullName>
    </submittedName>
</protein>
<proteinExistence type="inferred from homology"/>
<feature type="non-terminal residue" evidence="5">
    <location>
        <position position="374"/>
    </location>
</feature>
<gene>
    <name evidence="5" type="ORF">CINCED_3A017583</name>
</gene>